<comment type="caution">
    <text evidence="16">The sequence shown here is derived from an EMBL/GenBank/DDBJ whole genome shotgun (WGS) entry which is preliminary data.</text>
</comment>
<evidence type="ECO:0000256" key="5">
    <source>
        <dbReference type="ARBA" id="ARBA00022490"/>
    </source>
</evidence>
<sequence>MSRTHPLLSTPTRDPRALAAIGLYLVEGGQSLNTLLPTLEGQVDDVDRGFLRDLLLGSCRYYFRLNAIAKILLNNAFNDEQEVMHCLLIVGLYQLEIQHKAAHAAVHATVDACDELGHGQARVVINACLRRYQREQALLSAQLADNPVTATSHPKWLVKMLTKAWPAQWSDILHNNNQLPPLCLRVNRRHVERDAYLAQLQAQGIEARPAPFSHQGIYLRDRCDVTTLPGFADGDVSVQDEAAQLAAELLAPEDGERILDACAAPGGKTCHLLELADINLTAVDLEPGRMVRVEENLARLKLSAQLISADVGDTDRWWDGELFDAILLDAPCSATGVIRRHPDIKLLRRREDIDPLVELQAQLLDACWRMLKPGGRLLYATCSVLPQENSQQIEAFVQRTQINIAGEARILPLDKPWGTACNAGRQLFPTADSSDGFYLALLHKQVTTASATEHGDSV</sequence>
<feature type="binding site" evidence="14">
    <location>
        <position position="329"/>
    </location>
    <ligand>
        <name>S-adenosyl-L-methionine</name>
        <dbReference type="ChEBI" id="CHEBI:59789"/>
    </ligand>
</feature>
<keyword evidence="7 14" id="KW-0489">Methyltransferase</keyword>
<dbReference type="GO" id="GO:0008168">
    <property type="term" value="F:methyltransferase activity"/>
    <property type="evidence" value="ECO:0007669"/>
    <property type="project" value="UniProtKB-KW"/>
</dbReference>
<evidence type="ECO:0000256" key="3">
    <source>
        <dbReference type="ARBA" id="ARBA00007494"/>
    </source>
</evidence>
<evidence type="ECO:0000256" key="11">
    <source>
        <dbReference type="ARBA" id="ARBA00030399"/>
    </source>
</evidence>
<dbReference type="PANTHER" id="PTHR22807:SF61">
    <property type="entry name" value="NOL1_NOP2_SUN FAMILY PROTEIN _ ANTITERMINATION NUSB DOMAIN-CONTAINING PROTEIN"/>
    <property type="match status" value="1"/>
</dbReference>
<evidence type="ECO:0000256" key="10">
    <source>
        <dbReference type="ARBA" id="ARBA00022884"/>
    </source>
</evidence>
<evidence type="ECO:0000256" key="2">
    <source>
        <dbReference type="ARBA" id="ARBA00004496"/>
    </source>
</evidence>
<dbReference type="Gene3D" id="1.10.287.730">
    <property type="entry name" value="Helix hairpin bin"/>
    <property type="match status" value="1"/>
</dbReference>
<name>A0ABW8NMB0_9GAMM</name>
<evidence type="ECO:0000313" key="17">
    <source>
        <dbReference type="Proteomes" id="UP001620597"/>
    </source>
</evidence>
<keyword evidence="10 14" id="KW-0694">RNA-binding</keyword>
<keyword evidence="9 14" id="KW-0949">S-adenosyl-L-methionine</keyword>
<comment type="catalytic activity">
    <reaction evidence="13">
        <text>cytidine(967) in 16S rRNA + S-adenosyl-L-methionine = 5-methylcytidine(967) in 16S rRNA + S-adenosyl-L-homocysteine + H(+)</text>
        <dbReference type="Rhea" id="RHEA:42748"/>
        <dbReference type="Rhea" id="RHEA-COMP:10219"/>
        <dbReference type="Rhea" id="RHEA-COMP:10220"/>
        <dbReference type="ChEBI" id="CHEBI:15378"/>
        <dbReference type="ChEBI" id="CHEBI:57856"/>
        <dbReference type="ChEBI" id="CHEBI:59789"/>
        <dbReference type="ChEBI" id="CHEBI:74483"/>
        <dbReference type="ChEBI" id="CHEBI:82748"/>
        <dbReference type="EC" id="2.1.1.176"/>
    </reaction>
</comment>
<dbReference type="Gene3D" id="1.10.940.10">
    <property type="entry name" value="NusB-like"/>
    <property type="match status" value="1"/>
</dbReference>
<dbReference type="EC" id="2.1.1.176" evidence="4"/>
<feature type="binding site" evidence="14">
    <location>
        <begin position="262"/>
        <end position="268"/>
    </location>
    <ligand>
        <name>S-adenosyl-L-methionine</name>
        <dbReference type="ChEBI" id="CHEBI:59789"/>
    </ligand>
</feature>
<dbReference type="InterPro" id="IPR049560">
    <property type="entry name" value="MeTrfase_RsmB-F_NOP2_cat"/>
</dbReference>
<evidence type="ECO:0000256" key="9">
    <source>
        <dbReference type="ARBA" id="ARBA00022691"/>
    </source>
</evidence>
<feature type="binding site" evidence="14">
    <location>
        <position position="284"/>
    </location>
    <ligand>
        <name>S-adenosyl-L-methionine</name>
        <dbReference type="ChEBI" id="CHEBI:59789"/>
    </ligand>
</feature>
<proteinExistence type="inferred from homology"/>
<evidence type="ECO:0000256" key="14">
    <source>
        <dbReference type="PROSITE-ProRule" id="PRU01023"/>
    </source>
</evidence>
<evidence type="ECO:0000256" key="8">
    <source>
        <dbReference type="ARBA" id="ARBA00022679"/>
    </source>
</evidence>
<dbReference type="NCBIfam" id="NF008149">
    <property type="entry name" value="PRK10901.1"/>
    <property type="match status" value="1"/>
</dbReference>
<dbReference type="InterPro" id="IPR001678">
    <property type="entry name" value="MeTrfase_RsmB-F_NOP2_dom"/>
</dbReference>
<dbReference type="InterPro" id="IPR023267">
    <property type="entry name" value="RCMT"/>
</dbReference>
<dbReference type="Pfam" id="PF01189">
    <property type="entry name" value="Methyltr_RsmB-F"/>
    <property type="match status" value="1"/>
</dbReference>
<dbReference type="Gene3D" id="3.30.70.1170">
    <property type="entry name" value="Sun protein, domain 3"/>
    <property type="match status" value="1"/>
</dbReference>
<dbReference type="Proteomes" id="UP001620597">
    <property type="component" value="Unassembled WGS sequence"/>
</dbReference>
<feature type="binding site" evidence="14">
    <location>
        <position position="310"/>
    </location>
    <ligand>
        <name>S-adenosyl-L-methionine</name>
        <dbReference type="ChEBI" id="CHEBI:59789"/>
    </ligand>
</feature>
<gene>
    <name evidence="16" type="primary">rsmB</name>
    <name evidence="16" type="ORF">WG929_16405</name>
</gene>
<comment type="similarity">
    <text evidence="3 14">Belongs to the class I-like SAM-binding methyltransferase superfamily. RsmB/NOP family.</text>
</comment>
<keyword evidence="6" id="KW-0698">rRNA processing</keyword>
<evidence type="ECO:0000256" key="1">
    <source>
        <dbReference type="ARBA" id="ARBA00002724"/>
    </source>
</evidence>
<keyword evidence="5" id="KW-0963">Cytoplasm</keyword>
<dbReference type="InterPro" id="IPR035926">
    <property type="entry name" value="NusB-like_sf"/>
</dbReference>
<evidence type="ECO:0000256" key="13">
    <source>
        <dbReference type="ARBA" id="ARBA00047283"/>
    </source>
</evidence>
<organism evidence="16 17">
    <name type="scientific">Oceanobacter antarcticus</name>
    <dbReference type="NCBI Taxonomy" id="3133425"/>
    <lineage>
        <taxon>Bacteria</taxon>
        <taxon>Pseudomonadati</taxon>
        <taxon>Pseudomonadota</taxon>
        <taxon>Gammaproteobacteria</taxon>
        <taxon>Oceanospirillales</taxon>
        <taxon>Oceanospirillaceae</taxon>
        <taxon>Oceanobacter</taxon>
    </lineage>
</organism>
<dbReference type="InterPro" id="IPR006027">
    <property type="entry name" value="NusB_RsmB_TIM44"/>
</dbReference>
<dbReference type="PROSITE" id="PS51686">
    <property type="entry name" value="SAM_MT_RSMB_NOP"/>
    <property type="match status" value="1"/>
</dbReference>
<dbReference type="InterPro" id="IPR054728">
    <property type="entry name" value="RsmB-like_ferredoxin"/>
</dbReference>
<feature type="domain" description="SAM-dependent MTase RsmB/NOP-type" evidence="15">
    <location>
        <begin position="172"/>
        <end position="445"/>
    </location>
</feature>
<dbReference type="Pfam" id="PF22458">
    <property type="entry name" value="RsmF-B_ferredox"/>
    <property type="match status" value="1"/>
</dbReference>
<dbReference type="CDD" id="cd02440">
    <property type="entry name" value="AdoMet_MTases"/>
    <property type="match status" value="1"/>
</dbReference>
<evidence type="ECO:0000313" key="16">
    <source>
        <dbReference type="EMBL" id="MFK4753996.1"/>
    </source>
</evidence>
<dbReference type="NCBIfam" id="TIGR00563">
    <property type="entry name" value="rsmB"/>
    <property type="match status" value="1"/>
</dbReference>
<dbReference type="PANTHER" id="PTHR22807">
    <property type="entry name" value="NOP2 YEAST -RELATED NOL1/NOP2/FMU SUN DOMAIN-CONTAINING"/>
    <property type="match status" value="1"/>
</dbReference>
<accession>A0ABW8NMB0</accession>
<dbReference type="Gene3D" id="3.40.50.150">
    <property type="entry name" value="Vaccinia Virus protein VP39"/>
    <property type="match status" value="1"/>
</dbReference>
<feature type="active site" description="Nucleophile" evidence="14">
    <location>
        <position position="382"/>
    </location>
</feature>
<evidence type="ECO:0000259" key="15">
    <source>
        <dbReference type="PROSITE" id="PS51686"/>
    </source>
</evidence>
<comment type="function">
    <text evidence="1">Specifically methylates the cytosine at position 967 (m5C967) of 16S rRNA.</text>
</comment>
<keyword evidence="17" id="KW-1185">Reference proteome</keyword>
<dbReference type="Pfam" id="PF01029">
    <property type="entry name" value="NusB"/>
    <property type="match status" value="1"/>
</dbReference>
<dbReference type="PROSITE" id="PS01153">
    <property type="entry name" value="NOL1_NOP2_SUN"/>
    <property type="match status" value="1"/>
</dbReference>
<dbReference type="InterPro" id="IPR029063">
    <property type="entry name" value="SAM-dependent_MTases_sf"/>
</dbReference>
<dbReference type="SUPFAM" id="SSF53335">
    <property type="entry name" value="S-adenosyl-L-methionine-dependent methyltransferases"/>
    <property type="match status" value="1"/>
</dbReference>
<evidence type="ECO:0000256" key="6">
    <source>
        <dbReference type="ARBA" id="ARBA00022552"/>
    </source>
</evidence>
<protein>
    <recommendedName>
        <fullName evidence="4">16S rRNA (cytosine(967)-C(5))-methyltransferase</fullName>
        <ecNumber evidence="4">2.1.1.176</ecNumber>
    </recommendedName>
    <alternativeName>
        <fullName evidence="11">16S rRNA m5C967 methyltransferase</fullName>
    </alternativeName>
    <alternativeName>
        <fullName evidence="12">rRNA (cytosine-C(5)-)-methyltransferase RsmB</fullName>
    </alternativeName>
</protein>
<dbReference type="SUPFAM" id="SSF48013">
    <property type="entry name" value="NusB-like"/>
    <property type="match status" value="1"/>
</dbReference>
<dbReference type="RefSeq" id="WP_416206967.1">
    <property type="nucleotide sequence ID" value="NZ_JBBKTX010000022.1"/>
</dbReference>
<evidence type="ECO:0000256" key="7">
    <source>
        <dbReference type="ARBA" id="ARBA00022603"/>
    </source>
</evidence>
<evidence type="ECO:0000256" key="12">
    <source>
        <dbReference type="ARBA" id="ARBA00031088"/>
    </source>
</evidence>
<dbReference type="EMBL" id="JBBKTX010000022">
    <property type="protein sequence ID" value="MFK4753996.1"/>
    <property type="molecule type" value="Genomic_DNA"/>
</dbReference>
<reference evidence="16 17" key="1">
    <citation type="submission" date="2024-03" db="EMBL/GenBank/DDBJ databases">
        <title>High-quality draft genome sequence of Oceanobacter sp. wDCs-4.</title>
        <authorList>
            <person name="Dong C."/>
        </authorList>
    </citation>
    <scope>NUCLEOTIDE SEQUENCE [LARGE SCALE GENOMIC DNA]</scope>
    <source>
        <strain evidence="17">wDCs-4</strain>
    </source>
</reference>
<dbReference type="PRINTS" id="PR02008">
    <property type="entry name" value="RCMTFAMILY"/>
</dbReference>
<keyword evidence="8 14" id="KW-0808">Transferase</keyword>
<comment type="subcellular location">
    <subcellularLocation>
        <location evidence="2">Cytoplasm</location>
    </subcellularLocation>
</comment>
<dbReference type="GO" id="GO:0032259">
    <property type="term" value="P:methylation"/>
    <property type="evidence" value="ECO:0007669"/>
    <property type="project" value="UniProtKB-KW"/>
</dbReference>
<evidence type="ECO:0000256" key="4">
    <source>
        <dbReference type="ARBA" id="ARBA00012140"/>
    </source>
</evidence>
<dbReference type="InterPro" id="IPR018314">
    <property type="entry name" value="RsmB/NOL1/NOP2-like_CS"/>
</dbReference>
<dbReference type="InterPro" id="IPR004573">
    <property type="entry name" value="rRNA_ssu_MeTfrase_B"/>
</dbReference>